<organism evidence="1 2">
    <name type="scientific">Neobacillus kokaensis</name>
    <dbReference type="NCBI Taxonomy" id="2759023"/>
    <lineage>
        <taxon>Bacteria</taxon>
        <taxon>Bacillati</taxon>
        <taxon>Bacillota</taxon>
        <taxon>Bacilli</taxon>
        <taxon>Bacillales</taxon>
        <taxon>Bacillaceae</taxon>
        <taxon>Neobacillus</taxon>
    </lineage>
</organism>
<sequence length="80" mass="9500">MSPIDFRVQMQIKATEILAKLLAESKKKERYKLCGHLLEIYEELDINVFQNSLFWELIQISLNEFIINDVDERVSRLDTL</sequence>
<name>A0ABQ3N7A0_9BACI</name>
<reference evidence="1 2" key="1">
    <citation type="journal article" date="2022" name="Int. J. Syst. Evol. Microbiol.">
        <title>Neobacillus kokaensis sp. nov., isolated from soil.</title>
        <authorList>
            <person name="Yuki K."/>
            <person name="Matsubara H."/>
            <person name="Yamaguchi S."/>
        </authorList>
    </citation>
    <scope>NUCLEOTIDE SEQUENCE [LARGE SCALE GENOMIC DNA]</scope>
    <source>
        <strain evidence="1 2">LOB 377</strain>
    </source>
</reference>
<gene>
    <name evidence="1" type="ORF">AM1BK_34740</name>
</gene>
<accession>A0ABQ3N7A0</accession>
<keyword evidence="2" id="KW-1185">Reference proteome</keyword>
<dbReference type="Proteomes" id="UP000637074">
    <property type="component" value="Unassembled WGS sequence"/>
</dbReference>
<dbReference type="EMBL" id="BNDS01000016">
    <property type="protein sequence ID" value="GHH99931.1"/>
    <property type="molecule type" value="Genomic_DNA"/>
</dbReference>
<protein>
    <submittedName>
        <fullName evidence="1">Uncharacterized protein</fullName>
    </submittedName>
</protein>
<evidence type="ECO:0000313" key="1">
    <source>
        <dbReference type="EMBL" id="GHH99931.1"/>
    </source>
</evidence>
<evidence type="ECO:0000313" key="2">
    <source>
        <dbReference type="Proteomes" id="UP000637074"/>
    </source>
</evidence>
<dbReference type="RefSeq" id="WP_191274941.1">
    <property type="nucleotide sequence ID" value="NZ_BNDS01000016.1"/>
</dbReference>
<comment type="caution">
    <text evidence="1">The sequence shown here is derived from an EMBL/GenBank/DDBJ whole genome shotgun (WGS) entry which is preliminary data.</text>
</comment>
<proteinExistence type="predicted"/>